<dbReference type="Proteomes" id="UP000249614">
    <property type="component" value="Unassembled WGS sequence"/>
</dbReference>
<reference evidence="2 3" key="1">
    <citation type="submission" date="2016-05" db="EMBL/GenBank/DDBJ databases">
        <authorList>
            <person name="Lavstsen T."/>
            <person name="Jespersen J.S."/>
        </authorList>
    </citation>
    <scope>NUCLEOTIDE SEQUENCE [LARGE SCALE GENOMIC DNA]</scope>
    <source>
        <strain evidence="2 3">SM-5815</strain>
    </source>
</reference>
<sequence>METAVPGTATRKTVFRGWMGGLFAVLVACPSLAHGTNCDSKVANVSIDASGKVFVATTVSPIHAVCNIVSKGDFSMPPEVCKATYAMLMSAKVSAIPIRLYYTDVPKCGDIKAWSAQPSFYHAELF</sequence>
<protein>
    <submittedName>
        <fullName evidence="2">Uncharacterized protein</fullName>
    </submittedName>
</protein>
<dbReference type="AlphaFoldDB" id="A0A2W6I7V7"/>
<evidence type="ECO:0000256" key="1">
    <source>
        <dbReference type="SAM" id="SignalP"/>
    </source>
</evidence>
<gene>
    <name evidence="2" type="ORF">A7X83_09265</name>
</gene>
<keyword evidence="1" id="KW-0732">Signal</keyword>
<accession>A0A2W6I7V7</accession>
<evidence type="ECO:0000313" key="3">
    <source>
        <dbReference type="Proteomes" id="UP000249614"/>
    </source>
</evidence>
<proteinExistence type="predicted"/>
<dbReference type="EMBL" id="LXXM01000179">
    <property type="protein sequence ID" value="PZS91184.1"/>
    <property type="molecule type" value="Genomic_DNA"/>
</dbReference>
<dbReference type="RefSeq" id="WP_111112501.1">
    <property type="nucleotide sequence ID" value="NZ_LXXM01000179.1"/>
</dbReference>
<feature type="signal peptide" evidence="1">
    <location>
        <begin position="1"/>
        <end position="33"/>
    </location>
</feature>
<comment type="caution">
    <text evidence="2">The sequence shown here is derived from an EMBL/GenBank/DDBJ whole genome shotgun (WGS) entry which is preliminary data.</text>
</comment>
<name>A0A2W6I7V7_STEMA</name>
<feature type="chain" id="PRO_5016071214" evidence="1">
    <location>
        <begin position="34"/>
        <end position="126"/>
    </location>
</feature>
<evidence type="ECO:0000313" key="2">
    <source>
        <dbReference type="EMBL" id="PZS91184.1"/>
    </source>
</evidence>
<organism evidence="2 3">
    <name type="scientific">Stenotrophomonas maltophilia</name>
    <name type="common">Pseudomonas maltophilia</name>
    <name type="synonym">Xanthomonas maltophilia</name>
    <dbReference type="NCBI Taxonomy" id="40324"/>
    <lineage>
        <taxon>Bacteria</taxon>
        <taxon>Pseudomonadati</taxon>
        <taxon>Pseudomonadota</taxon>
        <taxon>Gammaproteobacteria</taxon>
        <taxon>Lysobacterales</taxon>
        <taxon>Lysobacteraceae</taxon>
        <taxon>Stenotrophomonas</taxon>
        <taxon>Stenotrophomonas maltophilia group</taxon>
    </lineage>
</organism>